<dbReference type="GO" id="GO:0016791">
    <property type="term" value="F:phosphatase activity"/>
    <property type="evidence" value="ECO:0007669"/>
    <property type="project" value="TreeGrafter"/>
</dbReference>
<dbReference type="Gene3D" id="3.60.40.10">
    <property type="entry name" value="PPM-type phosphatase domain"/>
    <property type="match status" value="1"/>
</dbReference>
<dbReference type="InterPro" id="IPR052016">
    <property type="entry name" value="Bact_Sigma-Reg"/>
</dbReference>
<dbReference type="NCBIfam" id="TIGR00229">
    <property type="entry name" value="sensory_box"/>
    <property type="match status" value="1"/>
</dbReference>
<protein>
    <submittedName>
        <fullName evidence="3">PAS domain S-box protein</fullName>
    </submittedName>
</protein>
<dbReference type="PANTHER" id="PTHR43156:SF2">
    <property type="entry name" value="STAGE II SPORULATION PROTEIN E"/>
    <property type="match status" value="1"/>
</dbReference>
<name>A0A7C3VQS4_9CYAN</name>
<evidence type="ECO:0000259" key="2">
    <source>
        <dbReference type="PROSITE" id="PS50113"/>
    </source>
</evidence>
<proteinExistence type="predicted"/>
<dbReference type="Gene3D" id="3.30.450.20">
    <property type="entry name" value="PAS domain"/>
    <property type="match status" value="2"/>
</dbReference>
<dbReference type="EMBL" id="DSPX01000126">
    <property type="protein sequence ID" value="HGG01471.1"/>
    <property type="molecule type" value="Genomic_DNA"/>
</dbReference>
<dbReference type="SUPFAM" id="SSF55785">
    <property type="entry name" value="PYP-like sensor domain (PAS domain)"/>
    <property type="match status" value="2"/>
</dbReference>
<dbReference type="SMART" id="SM00086">
    <property type="entry name" value="PAC"/>
    <property type="match status" value="1"/>
</dbReference>
<dbReference type="InterPro" id="IPR000014">
    <property type="entry name" value="PAS"/>
</dbReference>
<reference evidence="3" key="1">
    <citation type="journal article" date="2020" name="mSystems">
        <title>Genome- and Community-Level Interaction Insights into Carbon Utilization and Element Cycling Functions of Hydrothermarchaeota in Hydrothermal Sediment.</title>
        <authorList>
            <person name="Zhou Z."/>
            <person name="Liu Y."/>
            <person name="Xu W."/>
            <person name="Pan J."/>
            <person name="Luo Z.H."/>
            <person name="Li M."/>
        </authorList>
    </citation>
    <scope>NUCLEOTIDE SEQUENCE [LARGE SCALE GENOMIC DNA]</scope>
    <source>
        <strain evidence="3">SpSt-374</strain>
    </source>
</reference>
<dbReference type="AlphaFoldDB" id="A0A7C3VQS4"/>
<dbReference type="InterPro" id="IPR035965">
    <property type="entry name" value="PAS-like_dom_sf"/>
</dbReference>
<organism evidence="3">
    <name type="scientific">Planktothricoides sp. SpSt-374</name>
    <dbReference type="NCBI Taxonomy" id="2282167"/>
    <lineage>
        <taxon>Bacteria</taxon>
        <taxon>Bacillati</taxon>
        <taxon>Cyanobacteriota</taxon>
        <taxon>Cyanophyceae</taxon>
        <taxon>Oscillatoriophycideae</taxon>
        <taxon>Oscillatoriales</taxon>
        <taxon>Oscillatoriaceae</taxon>
        <taxon>Planktothricoides</taxon>
    </lineage>
</organism>
<dbReference type="Pfam" id="PF07228">
    <property type="entry name" value="SpoIIE"/>
    <property type="match status" value="1"/>
</dbReference>
<evidence type="ECO:0000313" key="3">
    <source>
        <dbReference type="EMBL" id="HGG01471.1"/>
    </source>
</evidence>
<feature type="domain" description="PAC" evidence="2">
    <location>
        <begin position="87"/>
        <end position="139"/>
    </location>
</feature>
<evidence type="ECO:0000256" key="1">
    <source>
        <dbReference type="ARBA" id="ARBA00022801"/>
    </source>
</evidence>
<gene>
    <name evidence="3" type="ORF">ENR15_12685</name>
</gene>
<accession>A0A7C3VQS4</accession>
<dbReference type="InterPro" id="IPR001610">
    <property type="entry name" value="PAC"/>
</dbReference>
<dbReference type="CDD" id="cd00130">
    <property type="entry name" value="PAS"/>
    <property type="match status" value="1"/>
</dbReference>
<dbReference type="InterPro" id="IPR000700">
    <property type="entry name" value="PAS-assoc_C"/>
</dbReference>
<dbReference type="PROSITE" id="PS50113">
    <property type="entry name" value="PAC"/>
    <property type="match status" value="1"/>
</dbReference>
<sequence>MAAIFRNVSAEKQLAAKYQQIFEQATEGIFEASLGGDFLCVNPALAGIYGYDTAAEFLADIRNASQLYAEIPHWQDCLPILESTGELSREVKVKRRGGHTMWVLEKLQLQRDNFGRPAGVQGFVQDITTRRQAEATLAVAKEQLQAVLDAVPGTVSLISSDFRYLGVNRHLAATYNLPLDFFVGREVGFRQSAFGQFVREFFANAAEEAAQEIDTEINGSFRSDLVIAKKWLDSEAAVFVGIDITERKRAEAALRQELAEAAEYVRSLLPAPISEPIAIDSRFIPSQQLGGDGFDYYWLDEDHLAIYLLDVSGHGSRAALLSVSVLNFLRSRFLPDTNFYQPERVLSALNQIIQMERQRNMYFTIWYGVYNQRTRELVYASAGHPPAVLLSHSPEGIEAKLLKTSGCLPIGMFPTAQYTRDSSQIQPQSTLYIFSDGIYEIRQPDGTIWDLEDFLNLLANCHRHGDDFSLERVLQAVRTVNTKDTFDDDVSLLQINFTP</sequence>
<dbReference type="InterPro" id="IPR001932">
    <property type="entry name" value="PPM-type_phosphatase-like_dom"/>
</dbReference>
<dbReference type="InterPro" id="IPR036457">
    <property type="entry name" value="PPM-type-like_dom_sf"/>
</dbReference>
<dbReference type="Pfam" id="PF13188">
    <property type="entry name" value="PAS_8"/>
    <property type="match status" value="1"/>
</dbReference>
<comment type="caution">
    <text evidence="3">The sequence shown here is derived from an EMBL/GenBank/DDBJ whole genome shotgun (WGS) entry which is preliminary data.</text>
</comment>
<dbReference type="PANTHER" id="PTHR43156">
    <property type="entry name" value="STAGE II SPORULATION PROTEIN E-RELATED"/>
    <property type="match status" value="1"/>
</dbReference>
<dbReference type="SMART" id="SM00331">
    <property type="entry name" value="PP2C_SIG"/>
    <property type="match status" value="1"/>
</dbReference>
<keyword evidence="1" id="KW-0378">Hydrolase</keyword>